<sequence>MLNKTANFAIVLDI</sequence>
<evidence type="ECO:0000313" key="1">
    <source>
        <dbReference type="EMBL" id="RZC33410.1"/>
    </source>
</evidence>
<evidence type="ECO:0000313" key="2">
    <source>
        <dbReference type="Proteomes" id="UP000292052"/>
    </source>
</evidence>
<name>A0A482VKV9_ASBVE</name>
<protein>
    <submittedName>
        <fullName evidence="1">Uncharacterized protein</fullName>
    </submittedName>
</protein>
<dbReference type="Proteomes" id="UP000292052">
    <property type="component" value="Unassembled WGS sequence"/>
</dbReference>
<gene>
    <name evidence="1" type="ORF">BDFB_000435</name>
</gene>
<accession>A0A482VKV9</accession>
<reference evidence="1 2" key="1">
    <citation type="submission" date="2017-03" db="EMBL/GenBank/DDBJ databases">
        <title>Genome of the blue death feigning beetle - Asbolus verrucosus.</title>
        <authorList>
            <person name="Rider S.D."/>
        </authorList>
    </citation>
    <scope>NUCLEOTIDE SEQUENCE [LARGE SCALE GENOMIC DNA]</scope>
    <source>
        <strain evidence="1">Butters</strain>
        <tissue evidence="1">Head and leg muscle</tissue>
    </source>
</reference>
<organism evidence="1 2">
    <name type="scientific">Asbolus verrucosus</name>
    <name type="common">Desert ironclad beetle</name>
    <dbReference type="NCBI Taxonomy" id="1661398"/>
    <lineage>
        <taxon>Eukaryota</taxon>
        <taxon>Metazoa</taxon>
        <taxon>Ecdysozoa</taxon>
        <taxon>Arthropoda</taxon>
        <taxon>Hexapoda</taxon>
        <taxon>Insecta</taxon>
        <taxon>Pterygota</taxon>
        <taxon>Neoptera</taxon>
        <taxon>Endopterygota</taxon>
        <taxon>Coleoptera</taxon>
        <taxon>Polyphaga</taxon>
        <taxon>Cucujiformia</taxon>
        <taxon>Tenebrionidae</taxon>
        <taxon>Pimeliinae</taxon>
        <taxon>Asbolus</taxon>
    </lineage>
</organism>
<dbReference type="EMBL" id="QDEB01089101">
    <property type="protein sequence ID" value="RZC33410.1"/>
    <property type="molecule type" value="Genomic_DNA"/>
</dbReference>
<proteinExistence type="predicted"/>
<keyword evidence="2" id="KW-1185">Reference proteome</keyword>
<comment type="caution">
    <text evidence="1">The sequence shown here is derived from an EMBL/GenBank/DDBJ whole genome shotgun (WGS) entry which is preliminary data.</text>
</comment>